<protein>
    <submittedName>
        <fullName evidence="9">High-affinity nickel-transport protein NixA</fullName>
    </submittedName>
</protein>
<feature type="transmembrane region" description="Helical" evidence="8">
    <location>
        <begin position="339"/>
        <end position="361"/>
    </location>
</feature>
<dbReference type="GO" id="GO:0015099">
    <property type="term" value="F:nickel cation transmembrane transporter activity"/>
    <property type="evidence" value="ECO:0007669"/>
    <property type="project" value="InterPro"/>
</dbReference>
<sequence length="387" mass="41661">MATNLKQAPARPSLRQALKFERQELPALLSVLGFVLLLHILGWGLFIYYNAQPSFHRLTDSHGALIYAGAGALAYGFGLRHAFDADHISAIDDTTRLMLAKGKKPLGVGLFFSLGHSSVVLAMSVAVAFAAKKAIEFQASYADIGGTIGASISGFFLYLVGILNLIILVGIVKVWRQAKSGKFSHEHLEQMLNDRGLIKRLFKGKFARGFDHSWQLYPIGLLFGLGFDTATEVALLALSATAAVGTVGGSLPPLAIIALPLIFAAGMSLMDSLDGIFMTKAYSWAFTSPLRKIYYNLTTTGLSIFVALVIGTIELVTVLASKTSLGTHEPFKSIASVNLGSMGFFIVASFVGAWVLSVTIWKVGKYEARYSSGIVETSHEHTGLHLD</sequence>
<dbReference type="AlphaFoldDB" id="A0A1J5PU38"/>
<feature type="transmembrane region" description="Helical" evidence="8">
    <location>
        <begin position="294"/>
        <end position="319"/>
    </location>
</feature>
<evidence type="ECO:0000256" key="1">
    <source>
        <dbReference type="ARBA" id="ARBA00004127"/>
    </source>
</evidence>
<dbReference type="EMBL" id="MLJW01002265">
    <property type="protein sequence ID" value="OIQ75134.1"/>
    <property type="molecule type" value="Genomic_DNA"/>
</dbReference>
<dbReference type="GO" id="GO:0012505">
    <property type="term" value="C:endomembrane system"/>
    <property type="evidence" value="ECO:0007669"/>
    <property type="project" value="UniProtKB-SubCell"/>
</dbReference>
<feature type="transmembrane region" description="Helical" evidence="8">
    <location>
        <begin position="254"/>
        <end position="273"/>
    </location>
</feature>
<evidence type="ECO:0000256" key="3">
    <source>
        <dbReference type="ARBA" id="ARBA00022448"/>
    </source>
</evidence>
<dbReference type="InterPro" id="IPR011541">
    <property type="entry name" value="Ni/Co_transpt_high_affinity"/>
</dbReference>
<evidence type="ECO:0000256" key="2">
    <source>
        <dbReference type="ARBA" id="ARBA00010892"/>
    </source>
</evidence>
<reference evidence="9" key="1">
    <citation type="submission" date="2016-10" db="EMBL/GenBank/DDBJ databases">
        <title>Sequence of Gallionella enrichment culture.</title>
        <authorList>
            <person name="Poehlein A."/>
            <person name="Muehling M."/>
            <person name="Daniel R."/>
        </authorList>
    </citation>
    <scope>NUCLEOTIDE SEQUENCE</scope>
</reference>
<dbReference type="InterPro" id="IPR004688">
    <property type="entry name" value="Ni/Co_transpt"/>
</dbReference>
<feature type="transmembrane region" description="Helical" evidence="8">
    <location>
        <begin position="106"/>
        <end position="131"/>
    </location>
</feature>
<keyword evidence="7 8" id="KW-0472">Membrane</keyword>
<accession>A0A1J5PU38</accession>
<feature type="transmembrane region" description="Helical" evidence="8">
    <location>
        <begin position="25"/>
        <end position="49"/>
    </location>
</feature>
<dbReference type="PANTHER" id="PTHR31611">
    <property type="entry name" value="HIGH-AFFINITY NICKEL TRANSPORT PROTEIN NIC1"/>
    <property type="match status" value="1"/>
</dbReference>
<comment type="caution">
    <text evidence="9">The sequence shown here is derived from an EMBL/GenBank/DDBJ whole genome shotgun (WGS) entry which is preliminary data.</text>
</comment>
<feature type="transmembrane region" description="Helical" evidence="8">
    <location>
        <begin position="216"/>
        <end position="242"/>
    </location>
</feature>
<organism evidence="9">
    <name type="scientific">mine drainage metagenome</name>
    <dbReference type="NCBI Taxonomy" id="410659"/>
    <lineage>
        <taxon>unclassified sequences</taxon>
        <taxon>metagenomes</taxon>
        <taxon>ecological metagenomes</taxon>
    </lineage>
</organism>
<dbReference type="NCBIfam" id="TIGR00802">
    <property type="entry name" value="nico"/>
    <property type="match status" value="1"/>
</dbReference>
<dbReference type="PANTHER" id="PTHR31611:SF0">
    <property type="entry name" value="HIGH-AFFINITY NICKEL TRANSPORT PROTEIN NIC1"/>
    <property type="match status" value="1"/>
</dbReference>
<dbReference type="Pfam" id="PF03824">
    <property type="entry name" value="NicO"/>
    <property type="match status" value="1"/>
</dbReference>
<evidence type="ECO:0000256" key="4">
    <source>
        <dbReference type="ARBA" id="ARBA00022596"/>
    </source>
</evidence>
<keyword evidence="5 8" id="KW-0812">Transmembrane</keyword>
<dbReference type="GO" id="GO:0005886">
    <property type="term" value="C:plasma membrane"/>
    <property type="evidence" value="ECO:0007669"/>
    <property type="project" value="InterPro"/>
</dbReference>
<evidence type="ECO:0000256" key="5">
    <source>
        <dbReference type="ARBA" id="ARBA00022692"/>
    </source>
</evidence>
<comment type="similarity">
    <text evidence="2">Belongs to the NiCoT transporter (TC 2.A.52) family.</text>
</comment>
<evidence type="ECO:0000313" key="9">
    <source>
        <dbReference type="EMBL" id="OIQ75134.1"/>
    </source>
</evidence>
<evidence type="ECO:0000256" key="8">
    <source>
        <dbReference type="SAM" id="Phobius"/>
    </source>
</evidence>
<keyword evidence="6 8" id="KW-1133">Transmembrane helix</keyword>
<evidence type="ECO:0000256" key="6">
    <source>
        <dbReference type="ARBA" id="ARBA00022989"/>
    </source>
</evidence>
<keyword evidence="4" id="KW-0533">Nickel</keyword>
<proteinExistence type="inferred from homology"/>
<feature type="transmembrane region" description="Helical" evidence="8">
    <location>
        <begin position="61"/>
        <end position="79"/>
    </location>
</feature>
<evidence type="ECO:0000256" key="7">
    <source>
        <dbReference type="ARBA" id="ARBA00023136"/>
    </source>
</evidence>
<feature type="transmembrane region" description="Helical" evidence="8">
    <location>
        <begin position="151"/>
        <end position="175"/>
    </location>
</feature>
<gene>
    <name evidence="9" type="primary">nixA_4</name>
    <name evidence="9" type="ORF">GALL_432020</name>
</gene>
<name>A0A1J5PU38_9ZZZZ</name>
<keyword evidence="3" id="KW-0813">Transport</keyword>
<comment type="subcellular location">
    <subcellularLocation>
        <location evidence="1">Endomembrane system</location>
        <topology evidence="1">Multi-pass membrane protein</topology>
    </subcellularLocation>
</comment>